<sequence>MVSAQSIKVLSACRWSPQQVGERINQGVLTGEGCIRTRRIGTGIPLRCRDSCGCKAVSSAVFGERCLSPSLPCRVVELTRKQRQRRRNILQALKEETSEKSAKEDVDEYTRKFGLEAGLWKVFTSKEDASGDGKPEKKNQAKELLARYGGAYLATSISLSLVSITVCYALINAGVDVASLLAKVGINVDETGEKVGTFALAYAAHKAASPIRFPPTVALTPVVAGWLGKSPKEKEGEGPSNKPDEE</sequence>
<dbReference type="Pfam" id="PF06916">
    <property type="entry name" value="FAM210A-B_dom"/>
    <property type="match status" value="1"/>
</dbReference>
<dbReference type="STRING" id="69332.A0A388LE28"/>
<dbReference type="OrthoDB" id="426386at2759"/>
<dbReference type="PANTHER" id="PTHR21377:SF20">
    <property type="entry name" value="OS04G0416000 PROTEIN"/>
    <property type="match status" value="1"/>
</dbReference>
<feature type="domain" description="DUF1279" evidence="1">
    <location>
        <begin position="140"/>
        <end position="222"/>
    </location>
</feature>
<name>A0A388LE28_CHABU</name>
<proteinExistence type="predicted"/>
<dbReference type="PANTHER" id="PTHR21377">
    <property type="entry name" value="PROTEIN FAM210B, MITOCHONDRIAL"/>
    <property type="match status" value="1"/>
</dbReference>
<accession>A0A388LE28</accession>
<keyword evidence="3" id="KW-1185">Reference proteome</keyword>
<comment type="caution">
    <text evidence="2">The sequence shown here is derived from an EMBL/GenBank/DDBJ whole genome shotgun (WGS) entry which is preliminary data.</text>
</comment>
<dbReference type="Gramene" id="GBG80473">
    <property type="protein sequence ID" value="GBG80473"/>
    <property type="gene ID" value="CBR_g30935"/>
</dbReference>
<organism evidence="2 3">
    <name type="scientific">Chara braunii</name>
    <name type="common">Braun's stonewort</name>
    <dbReference type="NCBI Taxonomy" id="69332"/>
    <lineage>
        <taxon>Eukaryota</taxon>
        <taxon>Viridiplantae</taxon>
        <taxon>Streptophyta</taxon>
        <taxon>Charophyceae</taxon>
        <taxon>Charales</taxon>
        <taxon>Characeae</taxon>
        <taxon>Chara</taxon>
    </lineage>
</organism>
<dbReference type="InterPro" id="IPR045866">
    <property type="entry name" value="FAM210A/B-like"/>
</dbReference>
<dbReference type="EMBL" id="BFEA01000347">
    <property type="protein sequence ID" value="GBG80473.1"/>
    <property type="molecule type" value="Genomic_DNA"/>
</dbReference>
<dbReference type="Proteomes" id="UP000265515">
    <property type="component" value="Unassembled WGS sequence"/>
</dbReference>
<dbReference type="InterPro" id="IPR009688">
    <property type="entry name" value="FAM210A/B-like_dom"/>
</dbReference>
<dbReference type="GO" id="GO:0009507">
    <property type="term" value="C:chloroplast"/>
    <property type="evidence" value="ECO:0007669"/>
    <property type="project" value="TreeGrafter"/>
</dbReference>
<reference evidence="2 3" key="1">
    <citation type="journal article" date="2018" name="Cell">
        <title>The Chara Genome: Secondary Complexity and Implications for Plant Terrestrialization.</title>
        <authorList>
            <person name="Nishiyama T."/>
            <person name="Sakayama H."/>
            <person name="Vries J.D."/>
            <person name="Buschmann H."/>
            <person name="Saint-Marcoux D."/>
            <person name="Ullrich K.K."/>
            <person name="Haas F.B."/>
            <person name="Vanderstraeten L."/>
            <person name="Becker D."/>
            <person name="Lang D."/>
            <person name="Vosolsobe S."/>
            <person name="Rombauts S."/>
            <person name="Wilhelmsson P.K.I."/>
            <person name="Janitza P."/>
            <person name="Kern R."/>
            <person name="Heyl A."/>
            <person name="Rumpler F."/>
            <person name="Villalobos L.I.A.C."/>
            <person name="Clay J.M."/>
            <person name="Skokan R."/>
            <person name="Toyoda A."/>
            <person name="Suzuki Y."/>
            <person name="Kagoshima H."/>
            <person name="Schijlen E."/>
            <person name="Tajeshwar N."/>
            <person name="Catarino B."/>
            <person name="Hetherington A.J."/>
            <person name="Saltykova A."/>
            <person name="Bonnot C."/>
            <person name="Breuninger H."/>
            <person name="Symeonidi A."/>
            <person name="Radhakrishnan G.V."/>
            <person name="Van Nieuwerburgh F."/>
            <person name="Deforce D."/>
            <person name="Chang C."/>
            <person name="Karol K.G."/>
            <person name="Hedrich R."/>
            <person name="Ulvskov P."/>
            <person name="Glockner G."/>
            <person name="Delwiche C.F."/>
            <person name="Petrasek J."/>
            <person name="Van de Peer Y."/>
            <person name="Friml J."/>
            <person name="Beilby M."/>
            <person name="Dolan L."/>
            <person name="Kohara Y."/>
            <person name="Sugano S."/>
            <person name="Fujiyama A."/>
            <person name="Delaux P.-M."/>
            <person name="Quint M."/>
            <person name="TheiBen G."/>
            <person name="Hagemann M."/>
            <person name="Harholt J."/>
            <person name="Dunand C."/>
            <person name="Zachgo S."/>
            <person name="Langdale J."/>
            <person name="Maumus F."/>
            <person name="Straeten D.V.D."/>
            <person name="Gould S.B."/>
            <person name="Rensing S.A."/>
        </authorList>
    </citation>
    <scope>NUCLEOTIDE SEQUENCE [LARGE SCALE GENOMIC DNA]</scope>
    <source>
        <strain evidence="2 3">S276</strain>
    </source>
</reference>
<evidence type="ECO:0000313" key="2">
    <source>
        <dbReference type="EMBL" id="GBG80473.1"/>
    </source>
</evidence>
<evidence type="ECO:0000313" key="3">
    <source>
        <dbReference type="Proteomes" id="UP000265515"/>
    </source>
</evidence>
<evidence type="ECO:0000259" key="1">
    <source>
        <dbReference type="Pfam" id="PF06916"/>
    </source>
</evidence>
<dbReference type="AlphaFoldDB" id="A0A388LE28"/>
<gene>
    <name evidence="2" type="ORF">CBR_g30935</name>
</gene>
<protein>
    <recommendedName>
        <fullName evidence="1">DUF1279 domain-containing protein</fullName>
    </recommendedName>
</protein>
<dbReference type="GO" id="GO:0009579">
    <property type="term" value="C:thylakoid"/>
    <property type="evidence" value="ECO:0007669"/>
    <property type="project" value="EnsemblPlants"/>
</dbReference>